<dbReference type="EMBL" id="FNKE01000002">
    <property type="protein sequence ID" value="SDQ44549.1"/>
    <property type="molecule type" value="Genomic_DNA"/>
</dbReference>
<protein>
    <submittedName>
        <fullName evidence="1">Uncharacterized protein</fullName>
    </submittedName>
</protein>
<evidence type="ECO:0000313" key="2">
    <source>
        <dbReference type="Proteomes" id="UP000182870"/>
    </source>
</evidence>
<gene>
    <name evidence="1" type="ORF">SAMN05216392_1739</name>
</gene>
<sequence>MIFDVPLWLEIHNMKSTKQILRNINLSLYNSKKFIGKMVQINCYEKNGMQEFYGENGSYSFLLAGNEIRRFELEFAVRQEDLDGKEFDEVRFSYYDSKDKYHEMLIFKIDSDWRLIN</sequence>
<name>A0A1H1AY07_STREI</name>
<dbReference type="RefSeq" id="WP_234793138.1">
    <property type="nucleotide sequence ID" value="NZ_BJMB01000003.1"/>
</dbReference>
<organism evidence="1 2">
    <name type="scientific">Streptococcus equinus</name>
    <name type="common">Streptococcus bovis</name>
    <dbReference type="NCBI Taxonomy" id="1335"/>
    <lineage>
        <taxon>Bacteria</taxon>
        <taxon>Bacillati</taxon>
        <taxon>Bacillota</taxon>
        <taxon>Bacilli</taxon>
        <taxon>Lactobacillales</taxon>
        <taxon>Streptococcaceae</taxon>
        <taxon>Streptococcus</taxon>
    </lineage>
</organism>
<dbReference type="AlphaFoldDB" id="A0A1H1AY07"/>
<dbReference type="Proteomes" id="UP000182870">
    <property type="component" value="Unassembled WGS sequence"/>
</dbReference>
<evidence type="ECO:0000313" key="1">
    <source>
        <dbReference type="EMBL" id="SDQ44549.1"/>
    </source>
</evidence>
<reference evidence="1 2" key="1">
    <citation type="submission" date="2016-10" db="EMBL/GenBank/DDBJ databases">
        <authorList>
            <person name="de Groot N.N."/>
        </authorList>
    </citation>
    <scope>NUCLEOTIDE SEQUENCE [LARGE SCALE GENOMIC DNA]</scope>
    <source>
        <strain evidence="1 2">Sb05</strain>
    </source>
</reference>
<accession>A0A1H1AY07</accession>
<proteinExistence type="predicted"/>